<dbReference type="GO" id="GO:0016301">
    <property type="term" value="F:kinase activity"/>
    <property type="evidence" value="ECO:0007669"/>
    <property type="project" value="UniProtKB-KW"/>
</dbReference>
<dbReference type="HOGENOM" id="CLU_2455692_0_0_1"/>
<dbReference type="Proteomes" id="UP000014071">
    <property type="component" value="Unassembled WGS sequence"/>
</dbReference>
<dbReference type="EMBL" id="DF238820">
    <property type="protein sequence ID" value="GAC98306.1"/>
    <property type="molecule type" value="Genomic_DNA"/>
</dbReference>
<sequence length="89" mass="10009">MPKKAGMESCPARRTFSTSYRKGRNRFVSQDAWETKRDCDDDDRQAFCCVPLTLLGMASEQCRLQIRCEEGDIGRPDTGSIGSGPLFRT</sequence>
<proteinExistence type="predicted"/>
<gene>
    <name evidence="1" type="ORF">PHSY_005899</name>
</gene>
<evidence type="ECO:0000313" key="1">
    <source>
        <dbReference type="EMBL" id="GAC98306.1"/>
    </source>
</evidence>
<dbReference type="GeneID" id="24111172"/>
<keyword evidence="2" id="KW-1185">Reference proteome</keyword>
<keyword evidence="1" id="KW-0418">Kinase</keyword>
<dbReference type="RefSeq" id="XP_012191893.1">
    <property type="nucleotide sequence ID" value="XM_012336503.1"/>
</dbReference>
<accession>R9PAB6</accession>
<dbReference type="AlphaFoldDB" id="R9PAB6"/>
<protein>
    <submittedName>
        <fullName evidence="1">CAMK protein kinase</fullName>
    </submittedName>
</protein>
<reference evidence="2" key="1">
    <citation type="journal article" date="2013" name="Genome Announc.">
        <title>Draft genome sequence of the basidiomycetous yeast-like fungus Pseudozyma hubeiensis SY62, which produces an abundant amount of the biosurfactant mannosylerythritol lipids.</title>
        <authorList>
            <person name="Konishi M."/>
            <person name="Hatada Y."/>
            <person name="Horiuchi J."/>
        </authorList>
    </citation>
    <scope>NUCLEOTIDE SEQUENCE [LARGE SCALE GENOMIC DNA]</scope>
    <source>
        <strain evidence="2">SY62</strain>
    </source>
</reference>
<evidence type="ECO:0000313" key="2">
    <source>
        <dbReference type="Proteomes" id="UP000014071"/>
    </source>
</evidence>
<name>R9PAB6_PSEHS</name>
<keyword evidence="1" id="KW-0808">Transferase</keyword>
<organism evidence="1 2">
    <name type="scientific">Pseudozyma hubeiensis (strain SY62)</name>
    <name type="common">Yeast</name>
    <dbReference type="NCBI Taxonomy" id="1305764"/>
    <lineage>
        <taxon>Eukaryota</taxon>
        <taxon>Fungi</taxon>
        <taxon>Dikarya</taxon>
        <taxon>Basidiomycota</taxon>
        <taxon>Ustilaginomycotina</taxon>
        <taxon>Ustilaginomycetes</taxon>
        <taxon>Ustilaginales</taxon>
        <taxon>Ustilaginaceae</taxon>
        <taxon>Pseudozyma</taxon>
    </lineage>
</organism>